<comment type="caution">
    <text evidence="4">The sequence shown here is derived from an EMBL/GenBank/DDBJ whole genome shotgun (WGS) entry which is preliminary data.</text>
</comment>
<comment type="similarity">
    <text evidence="1">Belongs to the non-flavoprotein flavin reductase family.</text>
</comment>
<organism evidence="4 5">
    <name type="scientific">Kribbella solani</name>
    <dbReference type="NCBI Taxonomy" id="236067"/>
    <lineage>
        <taxon>Bacteria</taxon>
        <taxon>Bacillati</taxon>
        <taxon>Actinomycetota</taxon>
        <taxon>Actinomycetes</taxon>
        <taxon>Propionibacteriales</taxon>
        <taxon>Kribbellaceae</taxon>
        <taxon>Kribbella</taxon>
    </lineage>
</organism>
<dbReference type="GO" id="GO:0010181">
    <property type="term" value="F:FMN binding"/>
    <property type="evidence" value="ECO:0007669"/>
    <property type="project" value="InterPro"/>
</dbReference>
<proteinExistence type="inferred from homology"/>
<name>A0A841DQA9_9ACTN</name>
<dbReference type="GO" id="GO:0004497">
    <property type="term" value="F:monooxygenase activity"/>
    <property type="evidence" value="ECO:0007669"/>
    <property type="project" value="UniProtKB-KW"/>
</dbReference>
<evidence type="ECO:0000313" key="5">
    <source>
        <dbReference type="Proteomes" id="UP000558997"/>
    </source>
</evidence>
<dbReference type="InterPro" id="IPR012349">
    <property type="entry name" value="Split_barrel_FMN-bd"/>
</dbReference>
<accession>A0A841DQA9</accession>
<keyword evidence="4" id="KW-0503">Monooxygenase</keyword>
<dbReference type="Gene3D" id="2.30.110.10">
    <property type="entry name" value="Electron Transport, Fmn-binding Protein, Chain A"/>
    <property type="match status" value="1"/>
</dbReference>
<dbReference type="RefSeq" id="WP_184835462.1">
    <property type="nucleotide sequence ID" value="NZ_BAAAVN010000007.1"/>
</dbReference>
<dbReference type="PANTHER" id="PTHR30466">
    <property type="entry name" value="FLAVIN REDUCTASE"/>
    <property type="match status" value="1"/>
</dbReference>
<dbReference type="InterPro" id="IPR050268">
    <property type="entry name" value="NADH-dep_flavin_reductase"/>
</dbReference>
<keyword evidence="5" id="KW-1185">Reference proteome</keyword>
<evidence type="ECO:0000259" key="3">
    <source>
        <dbReference type="SMART" id="SM00903"/>
    </source>
</evidence>
<dbReference type="AlphaFoldDB" id="A0A841DQA9"/>
<dbReference type="PANTHER" id="PTHR30466:SF11">
    <property type="entry name" value="FLAVIN-DEPENDENT MONOOXYGENASE, REDUCTASE SUBUNIT HSAB"/>
    <property type="match status" value="1"/>
</dbReference>
<dbReference type="SUPFAM" id="SSF50475">
    <property type="entry name" value="FMN-binding split barrel"/>
    <property type="match status" value="1"/>
</dbReference>
<evidence type="ECO:0000313" key="4">
    <source>
        <dbReference type="EMBL" id="MBB5980039.1"/>
    </source>
</evidence>
<gene>
    <name evidence="4" type="ORF">HDA44_003380</name>
</gene>
<feature type="domain" description="Flavin reductase like" evidence="3">
    <location>
        <begin position="21"/>
        <end position="165"/>
    </location>
</feature>
<sequence length="169" mass="18070">MSELDSDVAGILDEHRFRRALGNFATGVSVVTAETDGVPVGMTIQSFCSLSLDPPLVLICPGRASRSWPAIERSGVLSINVLAEGQDWLARQFARSGTDKYAGVSWRPAPYGGAPILAGSLAWIDAEVDSIVPGGDHLLVTCRVRAVGARNDLDPLVFFRSDFVRARSA</sequence>
<dbReference type="EC" id="1.5.1.-" evidence="4"/>
<evidence type="ECO:0000256" key="2">
    <source>
        <dbReference type="ARBA" id="ARBA00023002"/>
    </source>
</evidence>
<dbReference type="Proteomes" id="UP000558997">
    <property type="component" value="Unassembled WGS sequence"/>
</dbReference>
<dbReference type="InterPro" id="IPR002563">
    <property type="entry name" value="Flavin_Rdtase-like_dom"/>
</dbReference>
<dbReference type="GO" id="GO:0042602">
    <property type="term" value="F:riboflavin reductase (NADPH) activity"/>
    <property type="evidence" value="ECO:0007669"/>
    <property type="project" value="TreeGrafter"/>
</dbReference>
<dbReference type="SMART" id="SM00903">
    <property type="entry name" value="Flavin_Reduct"/>
    <property type="match status" value="1"/>
</dbReference>
<dbReference type="EMBL" id="JACHNF010000001">
    <property type="protein sequence ID" value="MBB5980039.1"/>
    <property type="molecule type" value="Genomic_DNA"/>
</dbReference>
<protein>
    <submittedName>
        <fullName evidence="4">3-hydroxy-9,10-secoandrosta-1,3,5(10)-triene-9, 17-dione monooxygenase reductase component</fullName>
        <ecNumber evidence="4">1.5.1.-</ecNumber>
    </submittedName>
</protein>
<evidence type="ECO:0000256" key="1">
    <source>
        <dbReference type="ARBA" id="ARBA00008898"/>
    </source>
</evidence>
<keyword evidence="2 4" id="KW-0560">Oxidoreductase</keyword>
<dbReference type="Pfam" id="PF01613">
    <property type="entry name" value="Flavin_Reduct"/>
    <property type="match status" value="1"/>
</dbReference>
<reference evidence="4 5" key="1">
    <citation type="submission" date="2020-08" db="EMBL/GenBank/DDBJ databases">
        <title>Sequencing the genomes of 1000 actinobacteria strains.</title>
        <authorList>
            <person name="Klenk H.-P."/>
        </authorList>
    </citation>
    <scope>NUCLEOTIDE SEQUENCE [LARGE SCALE GENOMIC DNA]</scope>
    <source>
        <strain evidence="4 5">DSM 17294</strain>
    </source>
</reference>